<proteinExistence type="predicted"/>
<name>A0A2Z5UW79_9COXI</name>
<protein>
    <submittedName>
        <fullName evidence="1">Uncharacterized protein</fullName>
    </submittedName>
</protein>
<dbReference type="EMBL" id="AP018005">
    <property type="protein sequence ID" value="BBB15291.1"/>
    <property type="molecule type" value="Genomic_DNA"/>
</dbReference>
<organism evidence="1 2">
    <name type="scientific">Candidatus Rickettsiella viridis</name>
    <dbReference type="NCBI Taxonomy" id="676208"/>
    <lineage>
        <taxon>Bacteria</taxon>
        <taxon>Pseudomonadati</taxon>
        <taxon>Pseudomonadota</taxon>
        <taxon>Gammaproteobacteria</taxon>
        <taxon>Legionellales</taxon>
        <taxon>Coxiellaceae</taxon>
        <taxon>Rickettsiella</taxon>
    </lineage>
</organism>
<reference evidence="1 2" key="1">
    <citation type="submission" date="2017-03" db="EMBL/GenBank/DDBJ databases">
        <title>The genome sequence of Candidatus Rickettsiella viridis.</title>
        <authorList>
            <person name="Nikoh N."/>
            <person name="Tsuchida T."/>
            <person name="Yamaguchi K."/>
            <person name="Maeda T."/>
            <person name="Shigenobu S."/>
            <person name="Fukatsu T."/>
        </authorList>
    </citation>
    <scope>NUCLEOTIDE SEQUENCE [LARGE SCALE GENOMIC DNA]</scope>
    <source>
        <strain evidence="1 2">Ap-RA04</strain>
    </source>
</reference>
<keyword evidence="2" id="KW-1185">Reference proteome</keyword>
<evidence type="ECO:0000313" key="1">
    <source>
        <dbReference type="EMBL" id="BBB15291.1"/>
    </source>
</evidence>
<evidence type="ECO:0000313" key="2">
    <source>
        <dbReference type="Proteomes" id="UP000282483"/>
    </source>
</evidence>
<dbReference type="Proteomes" id="UP000282483">
    <property type="component" value="Chromosome"/>
</dbReference>
<sequence length="38" mass="4499">MPIQQSENFYMLKRQALEEALLFNNAIKKSFELEIPTL</sequence>
<accession>A0A2Z5UW79</accession>
<dbReference type="KEGG" id="rvi:RVIR1_08020"/>
<dbReference type="AlphaFoldDB" id="A0A2Z5UW79"/>
<gene>
    <name evidence="1" type="ORF">RVIR1_08020</name>
</gene>